<name>A0AAV7U566_PLEWA</name>
<organism evidence="1 2">
    <name type="scientific">Pleurodeles waltl</name>
    <name type="common">Iberian ribbed newt</name>
    <dbReference type="NCBI Taxonomy" id="8319"/>
    <lineage>
        <taxon>Eukaryota</taxon>
        <taxon>Metazoa</taxon>
        <taxon>Chordata</taxon>
        <taxon>Craniata</taxon>
        <taxon>Vertebrata</taxon>
        <taxon>Euteleostomi</taxon>
        <taxon>Amphibia</taxon>
        <taxon>Batrachia</taxon>
        <taxon>Caudata</taxon>
        <taxon>Salamandroidea</taxon>
        <taxon>Salamandridae</taxon>
        <taxon>Pleurodelinae</taxon>
        <taxon>Pleurodeles</taxon>
    </lineage>
</organism>
<dbReference type="AlphaFoldDB" id="A0AAV7U566"/>
<gene>
    <name evidence="1" type="ORF">NDU88_000510</name>
</gene>
<dbReference type="Proteomes" id="UP001066276">
    <property type="component" value="Chromosome 3_1"/>
</dbReference>
<comment type="caution">
    <text evidence="1">The sequence shown here is derived from an EMBL/GenBank/DDBJ whole genome shotgun (WGS) entry which is preliminary data.</text>
</comment>
<sequence>MPTYDCGGEGAGGLRPRELNVGCGARRRSARGALHVRAWRHLCTRSHRPAVSAGLEEEVRGSSSQTAPRCIANILVSWNPNYSDSISVVLGFIQGAVWTVTTRGRYMITQGDRYLSNKEETRPEKDGERLKTEHRRWLKIRP</sequence>
<evidence type="ECO:0000313" key="1">
    <source>
        <dbReference type="EMBL" id="KAJ1183696.1"/>
    </source>
</evidence>
<dbReference type="EMBL" id="JANPWB010000005">
    <property type="protein sequence ID" value="KAJ1183696.1"/>
    <property type="molecule type" value="Genomic_DNA"/>
</dbReference>
<reference evidence="1" key="1">
    <citation type="journal article" date="2022" name="bioRxiv">
        <title>Sequencing and chromosome-scale assembly of the giantPleurodeles waltlgenome.</title>
        <authorList>
            <person name="Brown T."/>
            <person name="Elewa A."/>
            <person name="Iarovenko S."/>
            <person name="Subramanian E."/>
            <person name="Araus A.J."/>
            <person name="Petzold A."/>
            <person name="Susuki M."/>
            <person name="Suzuki K.-i.T."/>
            <person name="Hayashi T."/>
            <person name="Toyoda A."/>
            <person name="Oliveira C."/>
            <person name="Osipova E."/>
            <person name="Leigh N.D."/>
            <person name="Simon A."/>
            <person name="Yun M.H."/>
        </authorList>
    </citation>
    <scope>NUCLEOTIDE SEQUENCE</scope>
    <source>
        <strain evidence="1">20211129_DDA</strain>
        <tissue evidence="1">Liver</tissue>
    </source>
</reference>
<evidence type="ECO:0000313" key="2">
    <source>
        <dbReference type="Proteomes" id="UP001066276"/>
    </source>
</evidence>
<keyword evidence="2" id="KW-1185">Reference proteome</keyword>
<accession>A0AAV7U566</accession>
<proteinExistence type="predicted"/>
<protein>
    <submittedName>
        <fullName evidence="1">Uncharacterized protein</fullName>
    </submittedName>
</protein>